<keyword evidence="3" id="KW-1185">Reference proteome</keyword>
<dbReference type="Proteomes" id="UP001221898">
    <property type="component" value="Unassembled WGS sequence"/>
</dbReference>
<dbReference type="AlphaFoldDB" id="A0AAD7W4R9"/>
<feature type="domain" description="Phosphofurin acidic cluster sorting protein 1/2 C-terminal" evidence="1">
    <location>
        <begin position="1"/>
        <end position="159"/>
    </location>
</feature>
<protein>
    <recommendedName>
        <fullName evidence="1">Phosphofurin acidic cluster sorting protein 1/2 C-terminal domain-containing protein</fullName>
    </recommendedName>
</protein>
<dbReference type="Pfam" id="PF10254">
    <property type="entry name" value="Pacs-1"/>
    <property type="match status" value="1"/>
</dbReference>
<evidence type="ECO:0000313" key="3">
    <source>
        <dbReference type="Proteomes" id="UP001221898"/>
    </source>
</evidence>
<dbReference type="InterPro" id="IPR019381">
    <property type="entry name" value="PACS1/2_C"/>
</dbReference>
<dbReference type="GO" id="GO:0044325">
    <property type="term" value="F:transmembrane transporter binding"/>
    <property type="evidence" value="ECO:0007669"/>
    <property type="project" value="TreeGrafter"/>
</dbReference>
<organism evidence="2 3">
    <name type="scientific">Aldrovandia affinis</name>
    <dbReference type="NCBI Taxonomy" id="143900"/>
    <lineage>
        <taxon>Eukaryota</taxon>
        <taxon>Metazoa</taxon>
        <taxon>Chordata</taxon>
        <taxon>Craniata</taxon>
        <taxon>Vertebrata</taxon>
        <taxon>Euteleostomi</taxon>
        <taxon>Actinopterygii</taxon>
        <taxon>Neopterygii</taxon>
        <taxon>Teleostei</taxon>
        <taxon>Notacanthiformes</taxon>
        <taxon>Halosauridae</taxon>
        <taxon>Aldrovandia</taxon>
    </lineage>
</organism>
<sequence length="172" mass="18907">MGSHPLAKYISSFDSKFNTLFMDAPWREVFSRTDPPPQVRNPEGHWVRTPGWWLDSLDVAARVTQYLAGACVSHQFPISEAMLTYKQKSPDEDSCQKFVPFIGVVKVGIVEHNLSTSVDSDDAMVGGLSMLASPPPQTGGVAYGKDVTCTPPPPPPFHQHCLELVLRAQVGR</sequence>
<accession>A0AAD7W4R9</accession>
<evidence type="ECO:0000313" key="2">
    <source>
        <dbReference type="EMBL" id="KAJ8378817.1"/>
    </source>
</evidence>
<gene>
    <name evidence="2" type="ORF">AAFF_G00233860</name>
</gene>
<comment type="caution">
    <text evidence="2">The sequence shown here is derived from an EMBL/GenBank/DDBJ whole genome shotgun (WGS) entry which is preliminary data.</text>
</comment>
<reference evidence="2" key="1">
    <citation type="journal article" date="2023" name="Science">
        <title>Genome structures resolve the early diversification of teleost fishes.</title>
        <authorList>
            <person name="Parey E."/>
            <person name="Louis A."/>
            <person name="Montfort J."/>
            <person name="Bouchez O."/>
            <person name="Roques C."/>
            <person name="Iampietro C."/>
            <person name="Lluch J."/>
            <person name="Castinel A."/>
            <person name="Donnadieu C."/>
            <person name="Desvignes T."/>
            <person name="Floi Bucao C."/>
            <person name="Jouanno E."/>
            <person name="Wen M."/>
            <person name="Mejri S."/>
            <person name="Dirks R."/>
            <person name="Jansen H."/>
            <person name="Henkel C."/>
            <person name="Chen W.J."/>
            <person name="Zahm M."/>
            <person name="Cabau C."/>
            <person name="Klopp C."/>
            <person name="Thompson A.W."/>
            <person name="Robinson-Rechavi M."/>
            <person name="Braasch I."/>
            <person name="Lecointre G."/>
            <person name="Bobe J."/>
            <person name="Postlethwait J.H."/>
            <person name="Berthelot C."/>
            <person name="Roest Crollius H."/>
            <person name="Guiguen Y."/>
        </authorList>
    </citation>
    <scope>NUCLEOTIDE SEQUENCE</scope>
    <source>
        <strain evidence="2">NC1722</strain>
    </source>
</reference>
<dbReference type="GO" id="GO:0072659">
    <property type="term" value="P:protein localization to plasma membrane"/>
    <property type="evidence" value="ECO:0007669"/>
    <property type="project" value="TreeGrafter"/>
</dbReference>
<dbReference type="PANTHER" id="PTHR13280:SF14">
    <property type="entry name" value="PHOSPHOFURIN ACIDIC CLUSTER SORTING PROTEIN 1"/>
    <property type="match status" value="1"/>
</dbReference>
<dbReference type="EMBL" id="JAINUG010000309">
    <property type="protein sequence ID" value="KAJ8378817.1"/>
    <property type="molecule type" value="Genomic_DNA"/>
</dbReference>
<proteinExistence type="predicted"/>
<name>A0AAD7W4R9_9TELE</name>
<evidence type="ECO:0000259" key="1">
    <source>
        <dbReference type="Pfam" id="PF10254"/>
    </source>
</evidence>
<dbReference type="PANTHER" id="PTHR13280">
    <property type="entry name" value="PHOSPHOFURIN ACIDIC CLUSTER SORTING PROTEIN"/>
    <property type="match status" value="1"/>
</dbReference>